<sequence>MSAAPAPRRILVTGAAGFVGRHVMAALQADADPGVALLGVGRCAADALPGTAFQPLELMDRAAVRARLAAFAPTHILHLAALSSVGQAAQATAETWQVNVGGLLNLAEAVASEVPGATFVFASSGEVYGRAFLSGEALDETAAPQPTNSYARSKWAGEQALQDILGSGPGRLIVLRPFNHTGPSQDERFVVSSFAGQIARIEAGLVPPQLAVGNLSARREFLDVRDVVSAYRAVLTADDVPSGTVLNVASGEPRTIASVLEDLRRLATVPFEVSVAPERLRPFEIAVAAGDARRLHAATGWAPVIPWADTLAGILDDARRRISAAASAP</sequence>
<dbReference type="Proteomes" id="UP000401717">
    <property type="component" value="Unassembled WGS sequence"/>
</dbReference>
<evidence type="ECO:0000313" key="5">
    <source>
        <dbReference type="EMBL" id="VUF12888.1"/>
    </source>
</evidence>
<proteinExistence type="inferred from homology"/>
<protein>
    <submittedName>
        <fullName evidence="5">GDP-6-deoxy-D-mannose reductase</fullName>
        <ecNumber evidence="5">1.1.1.281</ecNumber>
    </submittedName>
</protein>
<reference evidence="4" key="3">
    <citation type="submission" date="2021-08" db="EMBL/GenBank/DDBJ databases">
        <authorList>
            <person name="Tani A."/>
            <person name="Ola A."/>
            <person name="Ogura Y."/>
            <person name="Katsura K."/>
            <person name="Hayashi T."/>
        </authorList>
    </citation>
    <scope>NUCLEOTIDE SEQUENCE</scope>
    <source>
        <strain evidence="4">DSM 22415</strain>
    </source>
</reference>
<dbReference type="InterPro" id="IPR036291">
    <property type="entry name" value="NAD(P)-bd_dom_sf"/>
</dbReference>
<dbReference type="PANTHER" id="PTHR43000">
    <property type="entry name" value="DTDP-D-GLUCOSE 4,6-DEHYDRATASE-RELATED"/>
    <property type="match status" value="1"/>
</dbReference>
<dbReference type="RefSeq" id="WP_144764417.1">
    <property type="nucleotide sequence ID" value="NZ_BPQI01000003.1"/>
</dbReference>
<gene>
    <name evidence="5" type="primary">rmd_1</name>
    <name evidence="4" type="synonym">rmd</name>
    <name evidence="4" type="ORF">IFDJLNFL_0135</name>
    <name evidence="5" type="ORF">MTDSW087_02583</name>
</gene>
<evidence type="ECO:0000259" key="3">
    <source>
        <dbReference type="Pfam" id="PF01370"/>
    </source>
</evidence>
<dbReference type="AlphaFoldDB" id="A0A564FYT0"/>
<accession>A0A564FYT0</accession>
<name>A0A564FYT0_9HYPH</name>
<reference evidence="4" key="2">
    <citation type="journal article" date="2021" name="Front. Microbiol.">
        <title>Comprehensive Comparative Genomics and Phenotyping of Methylobacterium Species.</title>
        <authorList>
            <person name="Alessa O."/>
            <person name="Ogura Y."/>
            <person name="Fujitani Y."/>
            <person name="Takami H."/>
            <person name="Hayashi T."/>
            <person name="Sahin N."/>
            <person name="Tani A."/>
        </authorList>
    </citation>
    <scope>NUCLEOTIDE SEQUENCE</scope>
    <source>
        <strain evidence="4">DSM 22415</strain>
    </source>
</reference>
<dbReference type="EMBL" id="BPQI01000003">
    <property type="protein sequence ID" value="GJD54267.1"/>
    <property type="molecule type" value="Genomic_DNA"/>
</dbReference>
<dbReference type="SUPFAM" id="SSF51735">
    <property type="entry name" value="NAD(P)-binding Rossmann-fold domains"/>
    <property type="match status" value="1"/>
</dbReference>
<comment type="similarity">
    <text evidence="2">Belongs to the NAD(P)-dependent epimerase/dehydratase family.</text>
</comment>
<dbReference type="EC" id="1.1.1.281" evidence="5"/>
<reference evidence="5 6" key="1">
    <citation type="submission" date="2019-06" db="EMBL/GenBank/DDBJ databases">
        <authorList>
            <person name="Rodrigo-Torres L."/>
            <person name="Arahal R. D."/>
            <person name="Lucena T."/>
        </authorList>
    </citation>
    <scope>NUCLEOTIDE SEQUENCE [LARGE SCALE GENOMIC DNA]</scope>
    <source>
        <strain evidence="5 6">SW08-7</strain>
    </source>
</reference>
<dbReference type="Gene3D" id="3.90.25.10">
    <property type="entry name" value="UDP-galactose 4-epimerase, domain 1"/>
    <property type="match status" value="1"/>
</dbReference>
<dbReference type="GO" id="GO:0033705">
    <property type="term" value="F:GDP-4-dehydro-6-deoxy-D-mannose reductase activity"/>
    <property type="evidence" value="ECO:0007669"/>
    <property type="project" value="UniProtKB-EC"/>
</dbReference>
<evidence type="ECO:0000313" key="7">
    <source>
        <dbReference type="Proteomes" id="UP001055303"/>
    </source>
</evidence>
<keyword evidence="5" id="KW-0560">Oxidoreductase</keyword>
<dbReference type="Pfam" id="PF01370">
    <property type="entry name" value="Epimerase"/>
    <property type="match status" value="1"/>
</dbReference>
<comment type="pathway">
    <text evidence="1">Bacterial outer membrane biogenesis; LPS O-antigen biosynthesis.</text>
</comment>
<evidence type="ECO:0000256" key="2">
    <source>
        <dbReference type="ARBA" id="ARBA00007637"/>
    </source>
</evidence>
<dbReference type="InterPro" id="IPR001509">
    <property type="entry name" value="Epimerase_deHydtase"/>
</dbReference>
<dbReference type="Gene3D" id="3.40.50.720">
    <property type="entry name" value="NAD(P)-binding Rossmann-like Domain"/>
    <property type="match status" value="1"/>
</dbReference>
<evidence type="ECO:0000313" key="6">
    <source>
        <dbReference type="Proteomes" id="UP000401717"/>
    </source>
</evidence>
<feature type="domain" description="NAD-dependent epimerase/dehydratase" evidence="3">
    <location>
        <begin position="10"/>
        <end position="249"/>
    </location>
</feature>
<evidence type="ECO:0000313" key="4">
    <source>
        <dbReference type="EMBL" id="GJD54267.1"/>
    </source>
</evidence>
<organism evidence="5 6">
    <name type="scientific">Methylobacterium dankookense</name>
    <dbReference type="NCBI Taxonomy" id="560405"/>
    <lineage>
        <taxon>Bacteria</taxon>
        <taxon>Pseudomonadati</taxon>
        <taxon>Pseudomonadota</taxon>
        <taxon>Alphaproteobacteria</taxon>
        <taxon>Hyphomicrobiales</taxon>
        <taxon>Methylobacteriaceae</taxon>
        <taxon>Methylobacterium</taxon>
    </lineage>
</organism>
<keyword evidence="7" id="KW-1185">Reference proteome</keyword>
<dbReference type="EMBL" id="CABFVH010000014">
    <property type="protein sequence ID" value="VUF12888.1"/>
    <property type="molecule type" value="Genomic_DNA"/>
</dbReference>
<evidence type="ECO:0000256" key="1">
    <source>
        <dbReference type="ARBA" id="ARBA00005125"/>
    </source>
</evidence>
<dbReference type="Proteomes" id="UP001055303">
    <property type="component" value="Unassembled WGS sequence"/>
</dbReference>
<dbReference type="OrthoDB" id="5295702at2"/>